<gene>
    <name evidence="5" type="ORF">N0V87_003838</name>
</gene>
<dbReference type="Proteomes" id="UP001140562">
    <property type="component" value="Unassembled WGS sequence"/>
</dbReference>
<keyword evidence="3" id="KW-0521">NADP</keyword>
<dbReference type="GO" id="GO:0050661">
    <property type="term" value="F:NADP binding"/>
    <property type="evidence" value="ECO:0007669"/>
    <property type="project" value="InterPro"/>
</dbReference>
<evidence type="ECO:0000313" key="6">
    <source>
        <dbReference type="Proteomes" id="UP001140562"/>
    </source>
</evidence>
<evidence type="ECO:0000313" key="5">
    <source>
        <dbReference type="EMBL" id="KAJ4338509.1"/>
    </source>
</evidence>
<keyword evidence="6" id="KW-1185">Reference proteome</keyword>
<dbReference type="SUPFAM" id="SSF51905">
    <property type="entry name" value="FAD/NAD(P)-binding domain"/>
    <property type="match status" value="2"/>
</dbReference>
<dbReference type="InterPro" id="IPR020946">
    <property type="entry name" value="Flavin_mOase-like"/>
</dbReference>
<evidence type="ECO:0000256" key="4">
    <source>
        <dbReference type="ARBA" id="ARBA00023002"/>
    </source>
</evidence>
<evidence type="ECO:0000256" key="3">
    <source>
        <dbReference type="ARBA" id="ARBA00022857"/>
    </source>
</evidence>
<dbReference type="EMBL" id="JAPEUV010000029">
    <property type="protein sequence ID" value="KAJ4338509.1"/>
    <property type="molecule type" value="Genomic_DNA"/>
</dbReference>
<evidence type="ECO:0000256" key="1">
    <source>
        <dbReference type="ARBA" id="ARBA00022630"/>
    </source>
</evidence>
<dbReference type="InterPro" id="IPR036188">
    <property type="entry name" value="FAD/NAD-bd_sf"/>
</dbReference>
<keyword evidence="1" id="KW-0285">Flavoprotein</keyword>
<accession>A0A9W9C1A7</accession>
<dbReference type="InterPro" id="IPR050775">
    <property type="entry name" value="FAD-binding_Monooxygenases"/>
</dbReference>
<name>A0A9W9C1A7_9PLEO</name>
<proteinExistence type="predicted"/>
<dbReference type="Pfam" id="PF00743">
    <property type="entry name" value="FMO-like"/>
    <property type="match status" value="1"/>
</dbReference>
<keyword evidence="2" id="KW-0274">FAD</keyword>
<dbReference type="GO" id="GO:0050660">
    <property type="term" value="F:flavin adenine dinucleotide binding"/>
    <property type="evidence" value="ECO:0007669"/>
    <property type="project" value="InterPro"/>
</dbReference>
<comment type="caution">
    <text evidence="5">The sequence shown here is derived from an EMBL/GenBank/DDBJ whole genome shotgun (WGS) entry which is preliminary data.</text>
</comment>
<protein>
    <submittedName>
        <fullName evidence="5">Uncharacterized protein</fullName>
    </submittedName>
</protein>
<dbReference type="AlphaFoldDB" id="A0A9W9C1A7"/>
<dbReference type="PANTHER" id="PTHR43098:SF5">
    <property type="entry name" value="DUAL-FUNCTIONAL MONOOXYGENASE_METHYLTRANSFERASE PSOF"/>
    <property type="match status" value="1"/>
</dbReference>
<keyword evidence="4" id="KW-0560">Oxidoreductase</keyword>
<organism evidence="5 6">
    <name type="scientific">Didymella glomerata</name>
    <dbReference type="NCBI Taxonomy" id="749621"/>
    <lineage>
        <taxon>Eukaryota</taxon>
        <taxon>Fungi</taxon>
        <taxon>Dikarya</taxon>
        <taxon>Ascomycota</taxon>
        <taxon>Pezizomycotina</taxon>
        <taxon>Dothideomycetes</taxon>
        <taxon>Pleosporomycetidae</taxon>
        <taxon>Pleosporales</taxon>
        <taxon>Pleosporineae</taxon>
        <taxon>Didymellaceae</taxon>
        <taxon>Didymella</taxon>
    </lineage>
</organism>
<dbReference type="Gene3D" id="3.50.50.60">
    <property type="entry name" value="FAD/NAD(P)-binding domain"/>
    <property type="match status" value="2"/>
</dbReference>
<sequence>MVGTLDAVHQATQPKLDSSLDYDVIVVGAGQSGMYSLHRMRQLGLKTRVLEAGSGEGGTWFWNRYPGARFDSESYSYIFSFDQSLLDEWDWSEHFAGQEETLAYCQFFAKKFRLHEDMQFNTRVSTARWREDSNSWILTDQDGRTYTSRFVISCMGILNQPTLPAIPGEIKKTVGSLTVFQRTPNWTAPLRNTKLTREEMDEIRQNYPTIFRNCLDSYSCFIHQSNPNSVFSVGDEEREAYWEELYAKAGFSKWLSNFYDINTDPAANRLFSDFIAKKIRERVNDPAVAEKLIPKNHGFGTRRVPLEGGYYEAFNQPNVKLVDINENPIEFIHGKGIKTKDEDFEFDVIIYATGFDAVTGSFSAVDIRGIGGKKLTDEWANGIQTYLGLTVHNFPNFYNIMGPHQMFGNIPRSIEYAVGWVADFIEYLVDHNIVIAEATEEGQNAWTKHVHDCATGMLALEVDGWMTGVNKNVAGKQKRSIARYWGPAGGYRARCDDVKARKYEDLRLVRAS</sequence>
<reference evidence="5" key="1">
    <citation type="submission" date="2022-10" db="EMBL/GenBank/DDBJ databases">
        <title>Tapping the CABI collections for fungal endophytes: first genome assemblies for Collariella, Neodidymelliopsis, Ascochyta clinopodiicola, Didymella pomorum, Didymosphaeria variabile, Neocosmospora piperis and Neocucurbitaria cava.</title>
        <authorList>
            <person name="Hill R."/>
        </authorList>
    </citation>
    <scope>NUCLEOTIDE SEQUENCE</scope>
    <source>
        <strain evidence="5">IMI 360193</strain>
    </source>
</reference>
<dbReference type="OrthoDB" id="66881at2759"/>
<evidence type="ECO:0000256" key="2">
    <source>
        <dbReference type="ARBA" id="ARBA00022827"/>
    </source>
</evidence>
<dbReference type="PANTHER" id="PTHR43098">
    <property type="entry name" value="L-ORNITHINE N(5)-MONOOXYGENASE-RELATED"/>
    <property type="match status" value="1"/>
</dbReference>
<dbReference type="GO" id="GO:0004499">
    <property type="term" value="F:N,N-dimethylaniline monooxygenase activity"/>
    <property type="evidence" value="ECO:0007669"/>
    <property type="project" value="InterPro"/>
</dbReference>